<evidence type="ECO:0000256" key="8">
    <source>
        <dbReference type="PIRNR" id="PIRNR001084"/>
    </source>
</evidence>
<dbReference type="Pfam" id="PF08532">
    <property type="entry name" value="Glyco_hydro_42M"/>
    <property type="match status" value="1"/>
</dbReference>
<sequence>MLYRPILLAVLLSVAMAGHATAQNTPVARATRFADKPPLAFGTAWYPEQWPEAEWDADLTRMKRAGFNVVRIGEFAWSRMEPEEGRYDFAWLDAAIDHAVKHGMMVVLGTPTAAPPAWLTQKYPEVLRVDENGTVAGHGGRRHFSFASPKYRELSAKIASEMARRYGKNPHVVGWQIDNEIGPPSFDPASVTAWHRFLENRYGTIDTLNARWTTQYWSQFYNSFDQVPLRMTGQQNPGLLLDFKHFATDTWTAYIKNQVDALRPHLDPRAFITTNTMFWNAGFDHYDLHKVVDIAAWDNYIPDGRPDWVANGTNHDLVHGYKQQNFWLMETQGRVDWVSVNRALDPGQMREMAWQAIGHGGDAVVYWQWRPARNGQETYHGALMGQDGLPTVFFPEVAQTGKEITAASAALADTVPVAKVALLWSYDSRWAIALQPHHKDFDPVKAFLSFYKPLRVKAQGVHVLPTDANLSAYSLVVAPNLNVMSQAEADHLKAYVEAGGHLVLGPRSGMKDDANALWPDAQPGPLRGVLKAKVEQYFALDQAIGVRGAYGDGKVSIWAEWLTPEPGTEVVATYADPDGWLDGKAAVVTRKVGKGRITYVGAWLDEATMGRLADRWLSDAKIEPVLSGLSPDIEVMQRSGAGKRVLIVINHGKTATPLPLRDGATAVTGDLRDGQLPAHGVAVVQIK</sequence>
<dbReference type="RefSeq" id="WP_272748625.1">
    <property type="nucleotide sequence ID" value="NZ_JAQQKX010000010.1"/>
</dbReference>
<dbReference type="SUPFAM" id="SSF51445">
    <property type="entry name" value="(Trans)glycosidases"/>
    <property type="match status" value="1"/>
</dbReference>
<evidence type="ECO:0000256" key="5">
    <source>
        <dbReference type="ARBA" id="ARBA00022801"/>
    </source>
</evidence>
<keyword evidence="6" id="KW-0862">Zinc</keyword>
<dbReference type="Proteomes" id="UP001214854">
    <property type="component" value="Unassembled WGS sequence"/>
</dbReference>
<evidence type="ECO:0000259" key="10">
    <source>
        <dbReference type="Pfam" id="PF02449"/>
    </source>
</evidence>
<comment type="similarity">
    <text evidence="2 8">Belongs to the glycosyl hydrolase 42 family.</text>
</comment>
<dbReference type="EMBL" id="JAQQKX010000010">
    <property type="protein sequence ID" value="MDC7684174.1"/>
    <property type="molecule type" value="Genomic_DNA"/>
</dbReference>
<name>A0ABT5HW28_9CAUL</name>
<dbReference type="EC" id="3.2.1.23" evidence="3 8"/>
<dbReference type="Pfam" id="PF02449">
    <property type="entry name" value="Glyco_hydro_42"/>
    <property type="match status" value="1"/>
</dbReference>
<evidence type="ECO:0000256" key="6">
    <source>
        <dbReference type="ARBA" id="ARBA00022833"/>
    </source>
</evidence>
<keyword evidence="9" id="KW-0732">Signal</keyword>
<keyword evidence="5 8" id="KW-0378">Hydrolase</keyword>
<dbReference type="PIRSF" id="PIRSF001084">
    <property type="entry name" value="B-galactosidase"/>
    <property type="match status" value="1"/>
</dbReference>
<protein>
    <recommendedName>
        <fullName evidence="3 8">Beta-galactosidase</fullName>
        <shortName evidence="8">Beta-gal</shortName>
        <ecNumber evidence="3 8">3.2.1.23</ecNumber>
    </recommendedName>
</protein>
<dbReference type="CDD" id="cd03143">
    <property type="entry name" value="A4_beta-galactosidase_middle_domain"/>
    <property type="match status" value="1"/>
</dbReference>
<feature type="signal peptide" evidence="9">
    <location>
        <begin position="1"/>
        <end position="22"/>
    </location>
</feature>
<accession>A0ABT5HW28</accession>
<dbReference type="InterPro" id="IPR013529">
    <property type="entry name" value="Glyco_hydro_42_N"/>
</dbReference>
<feature type="domain" description="Beta-galactosidase trimerisation" evidence="11">
    <location>
        <begin position="418"/>
        <end position="622"/>
    </location>
</feature>
<proteinExistence type="inferred from homology"/>
<evidence type="ECO:0000256" key="1">
    <source>
        <dbReference type="ARBA" id="ARBA00001412"/>
    </source>
</evidence>
<evidence type="ECO:0000256" key="4">
    <source>
        <dbReference type="ARBA" id="ARBA00022723"/>
    </source>
</evidence>
<evidence type="ECO:0000256" key="2">
    <source>
        <dbReference type="ARBA" id="ARBA00005940"/>
    </source>
</evidence>
<feature type="domain" description="Glycoside hydrolase family 42 N-terminal" evidence="10">
    <location>
        <begin position="45"/>
        <end position="405"/>
    </location>
</feature>
<dbReference type="InterPro" id="IPR013738">
    <property type="entry name" value="Beta_galactosidase_Trimer"/>
</dbReference>
<feature type="chain" id="PRO_5046664663" description="Beta-galactosidase" evidence="9">
    <location>
        <begin position="23"/>
        <end position="687"/>
    </location>
</feature>
<evidence type="ECO:0000313" key="12">
    <source>
        <dbReference type="EMBL" id="MDC7684174.1"/>
    </source>
</evidence>
<evidence type="ECO:0000256" key="9">
    <source>
        <dbReference type="SAM" id="SignalP"/>
    </source>
</evidence>
<dbReference type="SUPFAM" id="SSF52317">
    <property type="entry name" value="Class I glutamine amidotransferase-like"/>
    <property type="match status" value="1"/>
</dbReference>
<evidence type="ECO:0000256" key="7">
    <source>
        <dbReference type="ARBA" id="ARBA00023295"/>
    </source>
</evidence>
<keyword evidence="13" id="KW-1185">Reference proteome</keyword>
<dbReference type="InterPro" id="IPR017853">
    <property type="entry name" value="GH"/>
</dbReference>
<dbReference type="InterPro" id="IPR029062">
    <property type="entry name" value="Class_I_gatase-like"/>
</dbReference>
<dbReference type="Gene3D" id="3.40.50.880">
    <property type="match status" value="1"/>
</dbReference>
<evidence type="ECO:0000313" key="13">
    <source>
        <dbReference type="Proteomes" id="UP001214854"/>
    </source>
</evidence>
<evidence type="ECO:0000256" key="3">
    <source>
        <dbReference type="ARBA" id="ARBA00012756"/>
    </source>
</evidence>
<dbReference type="PANTHER" id="PTHR36447">
    <property type="entry name" value="BETA-GALACTOSIDASE GANA"/>
    <property type="match status" value="1"/>
</dbReference>
<dbReference type="PANTHER" id="PTHR36447:SF2">
    <property type="entry name" value="BETA-GALACTOSIDASE YESZ"/>
    <property type="match status" value="1"/>
</dbReference>
<keyword evidence="7 8" id="KW-0326">Glycosidase</keyword>
<gene>
    <name evidence="12" type="ORF">PQU92_12860</name>
</gene>
<keyword evidence="4" id="KW-0479">Metal-binding</keyword>
<reference evidence="12 13" key="1">
    <citation type="submission" date="2023-01" db="EMBL/GenBank/DDBJ databases">
        <title>Novel species of the genus Asticcacaulis isolated from rivers.</title>
        <authorList>
            <person name="Lu H."/>
        </authorList>
    </citation>
    <scope>NUCLEOTIDE SEQUENCE [LARGE SCALE GENOMIC DNA]</scope>
    <source>
        <strain evidence="12 13">BYS171W</strain>
    </source>
</reference>
<organism evidence="12 13">
    <name type="scientific">Asticcacaulis aquaticus</name>
    <dbReference type="NCBI Taxonomy" id="2984212"/>
    <lineage>
        <taxon>Bacteria</taxon>
        <taxon>Pseudomonadati</taxon>
        <taxon>Pseudomonadota</taxon>
        <taxon>Alphaproteobacteria</taxon>
        <taxon>Caulobacterales</taxon>
        <taxon>Caulobacteraceae</taxon>
        <taxon>Asticcacaulis</taxon>
    </lineage>
</organism>
<dbReference type="Gene3D" id="3.20.20.80">
    <property type="entry name" value="Glycosidases"/>
    <property type="match status" value="1"/>
</dbReference>
<dbReference type="InterPro" id="IPR003476">
    <property type="entry name" value="Glyco_hydro_42"/>
</dbReference>
<evidence type="ECO:0000259" key="11">
    <source>
        <dbReference type="Pfam" id="PF08532"/>
    </source>
</evidence>
<comment type="catalytic activity">
    <reaction evidence="1 8">
        <text>Hydrolysis of terminal non-reducing beta-D-galactose residues in beta-D-galactosides.</text>
        <dbReference type="EC" id="3.2.1.23"/>
    </reaction>
</comment>
<comment type="caution">
    <text evidence="12">The sequence shown here is derived from an EMBL/GenBank/DDBJ whole genome shotgun (WGS) entry which is preliminary data.</text>
</comment>